<dbReference type="GO" id="GO:0046872">
    <property type="term" value="F:metal ion binding"/>
    <property type="evidence" value="ECO:0007669"/>
    <property type="project" value="UniProtKB-KW"/>
</dbReference>
<name>A0A4Q0T159_9BACT</name>
<feature type="domain" description="Radical SAM core" evidence="16">
    <location>
        <begin position="205"/>
        <end position="434"/>
    </location>
</feature>
<dbReference type="InterPro" id="IPR002792">
    <property type="entry name" value="TRAM_dom"/>
</dbReference>
<dbReference type="PROSITE" id="PS01278">
    <property type="entry name" value="MTTASE_RADICAL"/>
    <property type="match status" value="1"/>
</dbReference>
<evidence type="ECO:0000256" key="2">
    <source>
        <dbReference type="ARBA" id="ARBA00022485"/>
    </source>
</evidence>
<dbReference type="InterPro" id="IPR006638">
    <property type="entry name" value="Elp3/MiaA/NifB-like_rSAM"/>
</dbReference>
<evidence type="ECO:0000256" key="6">
    <source>
        <dbReference type="ARBA" id="ARBA00022723"/>
    </source>
</evidence>
<evidence type="ECO:0000256" key="5">
    <source>
        <dbReference type="ARBA" id="ARBA00022691"/>
    </source>
</evidence>
<evidence type="ECO:0000256" key="13">
    <source>
        <dbReference type="HAMAP-Rule" id="MF_01864"/>
    </source>
</evidence>
<dbReference type="InterPro" id="IPR058240">
    <property type="entry name" value="rSAM_sf"/>
</dbReference>
<proteinExistence type="inferred from homology"/>
<dbReference type="InterPro" id="IPR005839">
    <property type="entry name" value="Methylthiotransferase"/>
</dbReference>
<dbReference type="PANTHER" id="PTHR43020:SF2">
    <property type="entry name" value="MITOCHONDRIAL TRNA METHYLTHIOTRANSFERASE CDK5RAP1"/>
    <property type="match status" value="1"/>
</dbReference>
<feature type="binding site" evidence="13">
    <location>
        <position position="112"/>
    </location>
    <ligand>
        <name>[4Fe-4S] cluster</name>
        <dbReference type="ChEBI" id="CHEBI:49883"/>
        <label>1</label>
    </ligand>
</feature>
<dbReference type="PROSITE" id="PS51918">
    <property type="entry name" value="RADICAL_SAM"/>
    <property type="match status" value="1"/>
</dbReference>
<dbReference type="NCBIfam" id="TIGR00089">
    <property type="entry name" value="MiaB/RimO family radical SAM methylthiotransferase"/>
    <property type="match status" value="1"/>
</dbReference>
<evidence type="ECO:0000256" key="1">
    <source>
        <dbReference type="ARBA" id="ARBA00003234"/>
    </source>
</evidence>
<feature type="binding site" evidence="13">
    <location>
        <position position="76"/>
    </location>
    <ligand>
        <name>[4Fe-4S] cluster</name>
        <dbReference type="ChEBI" id="CHEBI:49883"/>
        <label>1</label>
    </ligand>
</feature>
<sequence length="504" mass="56531">MNWVKRTGRMEAEAAMALLFVEGLSWVRLSSPKVGVNHTDGGNRNEEDRCGNPAVLVTGAYTGKVSKTFYIETFGCQMNAHDSEKVIGTLEQQGYARVQDEADAGLILYNTCSIRDKAEQKVFHRLNEYKKMQGEGKKFAVLGCVAQQEGEKIFDRAPYVSLVSGSASYRNLPGMLARLEAGEQRITGLDDRQTDETFETEFVARTNPHRGYITIIEGCDKFCAYCVVPYTRGKERSRAANSVLDEALRMADQGFTEIQLLGQNVNSYHDPSQKMSFAELLAAVGSVPGIKRVRFTTSHPRDFTKDIVDAIDAVPTLCDHVHLPVQSGSTAILKAMNREYTREWYLERISWIKAAKREISMTSDIIVGFPGETDEDLEDTATLLDEVGYDQIFAFKYSPRPNTPAVTMADSIPDEVKAARLQVLLERQREIQKRSYARHLNEVMDVMVEGHNHQRKQVVGRSSQNKTVNFTTSDLILPALGNYQTVRITQTFPNSLVGEMLRVN</sequence>
<evidence type="ECO:0000313" key="18">
    <source>
        <dbReference type="Proteomes" id="UP000289437"/>
    </source>
</evidence>
<dbReference type="PROSITE" id="PS50926">
    <property type="entry name" value="TRAM"/>
    <property type="match status" value="1"/>
</dbReference>
<dbReference type="Pfam" id="PF01938">
    <property type="entry name" value="TRAM"/>
    <property type="match status" value="1"/>
</dbReference>
<dbReference type="Pfam" id="PF00919">
    <property type="entry name" value="UPF0004"/>
    <property type="match status" value="1"/>
</dbReference>
<evidence type="ECO:0000256" key="11">
    <source>
        <dbReference type="ARBA" id="ARBA00080698"/>
    </source>
</evidence>
<gene>
    <name evidence="13" type="primary">miaB</name>
    <name evidence="17" type="ORF">GRAN_0197</name>
</gene>
<evidence type="ECO:0000256" key="3">
    <source>
        <dbReference type="ARBA" id="ARBA00022490"/>
    </source>
</evidence>
<dbReference type="Pfam" id="PF04055">
    <property type="entry name" value="Radical_SAM"/>
    <property type="match status" value="1"/>
</dbReference>
<comment type="cofactor">
    <cofactor evidence="13">
        <name>[4Fe-4S] cluster</name>
        <dbReference type="ChEBI" id="CHEBI:49883"/>
    </cofactor>
    <text evidence="13">Binds 2 [4Fe-4S] clusters. One cluster is coordinated with 3 cysteines and an exchangeable S-adenosyl-L-methionine.</text>
</comment>
<dbReference type="SFLD" id="SFLDS00029">
    <property type="entry name" value="Radical_SAM"/>
    <property type="match status" value="1"/>
</dbReference>
<keyword evidence="4 13" id="KW-0808">Transferase</keyword>
<comment type="caution">
    <text evidence="17">The sequence shown here is derived from an EMBL/GenBank/DDBJ whole genome shotgun (WGS) entry which is preliminary data.</text>
</comment>
<evidence type="ECO:0000313" key="17">
    <source>
        <dbReference type="EMBL" id="RXH56887.1"/>
    </source>
</evidence>
<keyword evidence="5 13" id="KW-0949">S-adenosyl-L-methionine</keyword>
<dbReference type="Proteomes" id="UP000289437">
    <property type="component" value="Unassembled WGS sequence"/>
</dbReference>
<dbReference type="PROSITE" id="PS51449">
    <property type="entry name" value="MTTASE_N"/>
    <property type="match status" value="1"/>
</dbReference>
<dbReference type="InterPro" id="IPR023404">
    <property type="entry name" value="rSAM_horseshoe"/>
</dbReference>
<dbReference type="GO" id="GO:0005829">
    <property type="term" value="C:cytosol"/>
    <property type="evidence" value="ECO:0007669"/>
    <property type="project" value="TreeGrafter"/>
</dbReference>
<dbReference type="HAMAP" id="MF_01864">
    <property type="entry name" value="tRNA_metthiotr_MiaB"/>
    <property type="match status" value="1"/>
</dbReference>
<dbReference type="GO" id="GO:0051539">
    <property type="term" value="F:4 iron, 4 sulfur cluster binding"/>
    <property type="evidence" value="ECO:0007669"/>
    <property type="project" value="UniProtKB-UniRule"/>
</dbReference>
<comment type="catalytic activity">
    <reaction evidence="13">
        <text>N(6)-dimethylallyladenosine(37) in tRNA + (sulfur carrier)-SH + AH2 + 2 S-adenosyl-L-methionine = 2-methylsulfanyl-N(6)-dimethylallyladenosine(37) in tRNA + (sulfur carrier)-H + 5'-deoxyadenosine + L-methionine + A + S-adenosyl-L-homocysteine + 2 H(+)</text>
        <dbReference type="Rhea" id="RHEA:37067"/>
        <dbReference type="Rhea" id="RHEA-COMP:10375"/>
        <dbReference type="Rhea" id="RHEA-COMP:10376"/>
        <dbReference type="Rhea" id="RHEA-COMP:14737"/>
        <dbReference type="Rhea" id="RHEA-COMP:14739"/>
        <dbReference type="ChEBI" id="CHEBI:13193"/>
        <dbReference type="ChEBI" id="CHEBI:15378"/>
        <dbReference type="ChEBI" id="CHEBI:17319"/>
        <dbReference type="ChEBI" id="CHEBI:17499"/>
        <dbReference type="ChEBI" id="CHEBI:29917"/>
        <dbReference type="ChEBI" id="CHEBI:57844"/>
        <dbReference type="ChEBI" id="CHEBI:57856"/>
        <dbReference type="ChEBI" id="CHEBI:59789"/>
        <dbReference type="ChEBI" id="CHEBI:64428"/>
        <dbReference type="ChEBI" id="CHEBI:74415"/>
        <dbReference type="ChEBI" id="CHEBI:74417"/>
        <dbReference type="EC" id="2.8.4.3"/>
    </reaction>
</comment>
<evidence type="ECO:0000259" key="15">
    <source>
        <dbReference type="PROSITE" id="PS51449"/>
    </source>
</evidence>
<dbReference type="Gene3D" id="3.40.50.12160">
    <property type="entry name" value="Methylthiotransferase, N-terminal domain"/>
    <property type="match status" value="1"/>
</dbReference>
<evidence type="ECO:0000256" key="12">
    <source>
        <dbReference type="ARBA" id="ARBA00081141"/>
    </source>
</evidence>
<feature type="binding site" evidence="13">
    <location>
        <position position="223"/>
    </location>
    <ligand>
        <name>[4Fe-4S] cluster</name>
        <dbReference type="ChEBI" id="CHEBI:49883"/>
        <label>2</label>
        <note>4Fe-4S-S-AdoMet</note>
    </ligand>
</feature>
<dbReference type="EC" id="2.8.4.3" evidence="9 13"/>
<evidence type="ECO:0000256" key="8">
    <source>
        <dbReference type="ARBA" id="ARBA00023014"/>
    </source>
</evidence>
<dbReference type="SFLD" id="SFLDF00273">
    <property type="entry name" value="(dimethylallyl)adenosine_tRNA"/>
    <property type="match status" value="1"/>
</dbReference>
<evidence type="ECO:0000256" key="4">
    <source>
        <dbReference type="ARBA" id="ARBA00022679"/>
    </source>
</evidence>
<keyword evidence="13" id="KW-0819">tRNA processing</keyword>
<dbReference type="EMBL" id="RDSM01000001">
    <property type="protein sequence ID" value="RXH56887.1"/>
    <property type="molecule type" value="Genomic_DNA"/>
</dbReference>
<comment type="subcellular location">
    <subcellularLocation>
        <location evidence="13">Cytoplasm</location>
    </subcellularLocation>
</comment>
<dbReference type="SUPFAM" id="SSF102114">
    <property type="entry name" value="Radical SAM enzymes"/>
    <property type="match status" value="1"/>
</dbReference>
<dbReference type="Gene3D" id="3.80.30.20">
    <property type="entry name" value="tm_1862 like domain"/>
    <property type="match status" value="1"/>
</dbReference>
<comment type="function">
    <text evidence="1 13">Catalyzes the methylthiolation of N6-(dimethylallyl)adenosine (i(6)A), leading to the formation of 2-methylthio-N6-(dimethylallyl)adenosine (ms(2)i(6)A) at position 37 in tRNAs that read codons beginning with uridine.</text>
</comment>
<dbReference type="FunFam" id="3.80.30.20:FF:000001">
    <property type="entry name" value="tRNA-2-methylthio-N(6)-dimethylallyladenosine synthase 2"/>
    <property type="match status" value="1"/>
</dbReference>
<dbReference type="FunFam" id="3.40.50.12160:FF:000003">
    <property type="entry name" value="CDK5 regulatory subunit-associated protein 1"/>
    <property type="match status" value="1"/>
</dbReference>
<evidence type="ECO:0000256" key="9">
    <source>
        <dbReference type="ARBA" id="ARBA00033765"/>
    </source>
</evidence>
<dbReference type="CDD" id="cd01335">
    <property type="entry name" value="Radical_SAM"/>
    <property type="match status" value="1"/>
</dbReference>
<comment type="similarity">
    <text evidence="13">Belongs to the methylthiotransferase family. MiaB subfamily.</text>
</comment>
<feature type="binding site" evidence="13">
    <location>
        <position position="219"/>
    </location>
    <ligand>
        <name>[4Fe-4S] cluster</name>
        <dbReference type="ChEBI" id="CHEBI:49883"/>
        <label>2</label>
        <note>4Fe-4S-S-AdoMet</note>
    </ligand>
</feature>
<keyword evidence="6 13" id="KW-0479">Metal-binding</keyword>
<feature type="domain" description="TRAM" evidence="14">
    <location>
        <begin position="437"/>
        <end position="502"/>
    </location>
</feature>
<keyword evidence="3 13" id="KW-0963">Cytoplasm</keyword>
<reference evidence="18" key="2">
    <citation type="submission" date="2019-02" db="EMBL/GenBank/DDBJ databases">
        <title>Granulicella sibirica sp. nov., a psychrotolerant acidobacterium isolated from an organic soil layer in forested tundra, West Siberia.</title>
        <authorList>
            <person name="Oshkin I.Y."/>
            <person name="Kulichevskaya I.S."/>
            <person name="Rijpstra W.I.C."/>
            <person name="Sinninghe Damste J.S."/>
            <person name="Rakitin A.L."/>
            <person name="Ravin N.V."/>
            <person name="Dedysh S.N."/>
        </authorList>
    </citation>
    <scope>NUCLEOTIDE SEQUENCE [LARGE SCALE GENOMIC DNA]</scope>
    <source>
        <strain evidence="18">AF10</strain>
    </source>
</reference>
<dbReference type="InterPro" id="IPR007197">
    <property type="entry name" value="rSAM"/>
</dbReference>
<keyword evidence="7 13" id="KW-0408">Iron</keyword>
<dbReference type="SMART" id="SM00729">
    <property type="entry name" value="Elp3"/>
    <property type="match status" value="1"/>
</dbReference>
<evidence type="ECO:0000259" key="16">
    <source>
        <dbReference type="PROSITE" id="PS51918"/>
    </source>
</evidence>
<accession>A0A4Q0T159</accession>
<evidence type="ECO:0000256" key="7">
    <source>
        <dbReference type="ARBA" id="ARBA00023004"/>
    </source>
</evidence>
<dbReference type="SFLD" id="SFLDG01082">
    <property type="entry name" value="B12-binding_domain_containing"/>
    <property type="match status" value="1"/>
</dbReference>
<evidence type="ECO:0000256" key="10">
    <source>
        <dbReference type="ARBA" id="ARBA00068570"/>
    </source>
</evidence>
<dbReference type="InterPro" id="IPR006463">
    <property type="entry name" value="MiaB_methiolase"/>
</dbReference>
<dbReference type="AlphaFoldDB" id="A0A4Q0T159"/>
<protein>
    <recommendedName>
        <fullName evidence="10 13">tRNA-2-methylthio-N(6)-dimethylallyladenosine synthase</fullName>
        <ecNumber evidence="9 13">2.8.4.3</ecNumber>
    </recommendedName>
    <alternativeName>
        <fullName evidence="12 13">(Dimethylallyl)adenosine tRNA methylthiotransferase MiaB</fullName>
    </alternativeName>
    <alternativeName>
        <fullName evidence="11 13">tRNA-i(6)A37 methylthiotransferase</fullName>
    </alternativeName>
</protein>
<dbReference type="InterPro" id="IPR038135">
    <property type="entry name" value="Methylthiotransferase_N_sf"/>
</dbReference>
<dbReference type="PANTHER" id="PTHR43020">
    <property type="entry name" value="CDK5 REGULATORY SUBUNIT-ASSOCIATED PROTEIN 1"/>
    <property type="match status" value="1"/>
</dbReference>
<feature type="binding site" evidence="13">
    <location>
        <position position="144"/>
    </location>
    <ligand>
        <name>[4Fe-4S] cluster</name>
        <dbReference type="ChEBI" id="CHEBI:49883"/>
        <label>1</label>
    </ligand>
</feature>
<feature type="binding site" evidence="13">
    <location>
        <position position="226"/>
    </location>
    <ligand>
        <name>[4Fe-4S] cluster</name>
        <dbReference type="ChEBI" id="CHEBI:49883"/>
        <label>2</label>
        <note>4Fe-4S-S-AdoMet</note>
    </ligand>
</feature>
<dbReference type="InterPro" id="IPR020612">
    <property type="entry name" value="Methylthiotransferase_CS"/>
</dbReference>
<keyword evidence="18" id="KW-1185">Reference proteome</keyword>
<keyword evidence="8 13" id="KW-0411">Iron-sulfur</keyword>
<dbReference type="GO" id="GO:0035597">
    <property type="term" value="F:tRNA-2-methylthio-N(6)-dimethylallyladenosine(37) synthase activity"/>
    <property type="evidence" value="ECO:0007669"/>
    <property type="project" value="UniProtKB-EC"/>
</dbReference>
<feature type="domain" description="MTTase N-terminal" evidence="15">
    <location>
        <begin position="67"/>
        <end position="181"/>
    </location>
</feature>
<keyword evidence="2 13" id="KW-0004">4Fe-4S</keyword>
<comment type="subunit">
    <text evidence="13">Monomer.</text>
</comment>
<reference evidence="17 18" key="1">
    <citation type="submission" date="2018-11" db="EMBL/GenBank/DDBJ databases">
        <authorList>
            <person name="Mardanov A.V."/>
            <person name="Ravin N.V."/>
            <person name="Dedysh S.N."/>
        </authorList>
    </citation>
    <scope>NUCLEOTIDE SEQUENCE [LARGE SCALE GENOMIC DNA]</scope>
    <source>
        <strain evidence="17 18">AF10</strain>
    </source>
</reference>
<evidence type="ECO:0000259" key="14">
    <source>
        <dbReference type="PROSITE" id="PS50926"/>
    </source>
</evidence>
<dbReference type="InterPro" id="IPR013848">
    <property type="entry name" value="Methylthiotransferase_N"/>
</dbReference>
<dbReference type="NCBIfam" id="TIGR01574">
    <property type="entry name" value="miaB-methiolase"/>
    <property type="match status" value="1"/>
</dbReference>
<organism evidence="17 18">
    <name type="scientific">Granulicella sibirica</name>
    <dbReference type="NCBI Taxonomy" id="2479048"/>
    <lineage>
        <taxon>Bacteria</taxon>
        <taxon>Pseudomonadati</taxon>
        <taxon>Acidobacteriota</taxon>
        <taxon>Terriglobia</taxon>
        <taxon>Terriglobales</taxon>
        <taxon>Acidobacteriaceae</taxon>
        <taxon>Granulicella</taxon>
    </lineage>
</organism>
<dbReference type="SFLD" id="SFLDG01061">
    <property type="entry name" value="methylthiotransferase"/>
    <property type="match status" value="1"/>
</dbReference>